<evidence type="ECO:0000259" key="2">
    <source>
        <dbReference type="Pfam" id="PF20153"/>
    </source>
</evidence>
<name>A0A2G8RNY7_9APHY</name>
<keyword evidence="1" id="KW-1133">Transmembrane helix</keyword>
<dbReference type="Pfam" id="PF20153">
    <property type="entry name" value="DUF6535"/>
    <property type="match status" value="1"/>
</dbReference>
<feature type="transmembrane region" description="Helical" evidence="1">
    <location>
        <begin position="70"/>
        <end position="90"/>
    </location>
</feature>
<protein>
    <recommendedName>
        <fullName evidence="2">DUF6535 domain-containing protein</fullName>
    </recommendedName>
</protein>
<keyword evidence="4" id="KW-1185">Reference proteome</keyword>
<sequence>MPPPARRNNLAWLPSHWNGWSPPDPRVVEEELKKEFTDKERAEAWDKAAKAVKTHHDELVERWQKAMDSVLVYAGLFSAVLTAFNVQSYQLLQPAPTDPMIAALQQISAQLNSFSINPSFINSTQPALSPNQLQPPFRAPVSAVWINTLWFSSLVCSLASASIALMAKQWLYEESQGLSGTSREAARLRQYRLNSLIKWRVGAIILIPSVLLQVALFLFLAGLLVLLGTIHETVADVITVLTCTLFVFVFIITILPIFKLDCCYRSPQAYGVFVIVKQVWNGTLRLATSGLHWLYLEIPVDNLFEGPVHACYNYTRDKLPRISTWNGAEQTEVARDNGFLDRHMATMAYTTTFATEHLDTLHVLLSDLPCNQAFSCFSDIHRSWTQLWGQHEASSHSEKLSAILLRKPFYCALRKVLAVDPDKRDDAIGHDWTELSSTYLFSSYDARFYLPRAREFFSTLALISLGDSVFSDKTSALLYDSSYLYRLDWESLSSDITYDSLKDGEFFYSPVYRNFFNPLTSS</sequence>
<feature type="transmembrane region" description="Helical" evidence="1">
    <location>
        <begin position="199"/>
        <end position="225"/>
    </location>
</feature>
<accession>A0A2G8RNY7</accession>
<comment type="caution">
    <text evidence="3">The sequence shown here is derived from an EMBL/GenBank/DDBJ whole genome shotgun (WGS) entry which is preliminary data.</text>
</comment>
<evidence type="ECO:0000256" key="1">
    <source>
        <dbReference type="SAM" id="Phobius"/>
    </source>
</evidence>
<dbReference type="Proteomes" id="UP000230002">
    <property type="component" value="Unassembled WGS sequence"/>
</dbReference>
<feature type="transmembrane region" description="Helical" evidence="1">
    <location>
        <begin position="237"/>
        <end position="258"/>
    </location>
</feature>
<dbReference type="AlphaFoldDB" id="A0A2G8RNY7"/>
<reference evidence="3 4" key="1">
    <citation type="journal article" date="2015" name="Sci. Rep.">
        <title>Chromosome-level genome map provides insights into diverse defense mechanisms in the medicinal fungus Ganoderma sinense.</title>
        <authorList>
            <person name="Zhu Y."/>
            <person name="Xu J."/>
            <person name="Sun C."/>
            <person name="Zhou S."/>
            <person name="Xu H."/>
            <person name="Nelson D.R."/>
            <person name="Qian J."/>
            <person name="Song J."/>
            <person name="Luo H."/>
            <person name="Xiang L."/>
            <person name="Li Y."/>
            <person name="Xu Z."/>
            <person name="Ji A."/>
            <person name="Wang L."/>
            <person name="Lu S."/>
            <person name="Hayward A."/>
            <person name="Sun W."/>
            <person name="Li X."/>
            <person name="Schwartz D.C."/>
            <person name="Wang Y."/>
            <person name="Chen S."/>
        </authorList>
    </citation>
    <scope>NUCLEOTIDE SEQUENCE [LARGE SCALE GENOMIC DNA]</scope>
    <source>
        <strain evidence="3 4">ZZ0214-1</strain>
    </source>
</reference>
<dbReference type="EMBL" id="AYKW01000068">
    <property type="protein sequence ID" value="PIL23222.1"/>
    <property type="molecule type" value="Genomic_DNA"/>
</dbReference>
<evidence type="ECO:0000313" key="4">
    <source>
        <dbReference type="Proteomes" id="UP000230002"/>
    </source>
</evidence>
<feature type="transmembrane region" description="Helical" evidence="1">
    <location>
        <begin position="144"/>
        <end position="167"/>
    </location>
</feature>
<keyword evidence="1" id="KW-0812">Transmembrane</keyword>
<evidence type="ECO:0000313" key="3">
    <source>
        <dbReference type="EMBL" id="PIL23222.1"/>
    </source>
</evidence>
<feature type="domain" description="DUF6535" evidence="2">
    <location>
        <begin position="45"/>
        <end position="227"/>
    </location>
</feature>
<dbReference type="OrthoDB" id="3185525at2759"/>
<dbReference type="InterPro" id="IPR045338">
    <property type="entry name" value="DUF6535"/>
</dbReference>
<organism evidence="3 4">
    <name type="scientific">Ganoderma sinense ZZ0214-1</name>
    <dbReference type="NCBI Taxonomy" id="1077348"/>
    <lineage>
        <taxon>Eukaryota</taxon>
        <taxon>Fungi</taxon>
        <taxon>Dikarya</taxon>
        <taxon>Basidiomycota</taxon>
        <taxon>Agaricomycotina</taxon>
        <taxon>Agaricomycetes</taxon>
        <taxon>Polyporales</taxon>
        <taxon>Polyporaceae</taxon>
        <taxon>Ganoderma</taxon>
    </lineage>
</organism>
<gene>
    <name evidence="3" type="ORF">GSI_14531</name>
</gene>
<keyword evidence="1" id="KW-0472">Membrane</keyword>
<proteinExistence type="predicted"/>